<evidence type="ECO:0000256" key="5">
    <source>
        <dbReference type="SAM" id="MobiDB-lite"/>
    </source>
</evidence>
<evidence type="ECO:0000256" key="3">
    <source>
        <dbReference type="ARBA" id="ARBA00022989"/>
    </source>
</evidence>
<dbReference type="EMBL" id="KV428127">
    <property type="protein sequence ID" value="KZT35796.1"/>
    <property type="molecule type" value="Genomic_DNA"/>
</dbReference>
<dbReference type="Proteomes" id="UP000076798">
    <property type="component" value="Unassembled WGS sequence"/>
</dbReference>
<dbReference type="AlphaFoldDB" id="A0A166AXV4"/>
<dbReference type="GO" id="GO:0071944">
    <property type="term" value="C:cell periphery"/>
    <property type="evidence" value="ECO:0007669"/>
    <property type="project" value="UniProtKB-ARBA"/>
</dbReference>
<dbReference type="GO" id="GO:0016020">
    <property type="term" value="C:membrane"/>
    <property type="evidence" value="ECO:0007669"/>
    <property type="project" value="UniProtKB-SubCell"/>
</dbReference>
<feature type="chain" id="PRO_5007870920" evidence="7">
    <location>
        <begin position="25"/>
        <end position="332"/>
    </location>
</feature>
<accession>A0A166AXV4</accession>
<keyword evidence="7" id="KW-0732">Signal</keyword>
<feature type="transmembrane region" description="Helical" evidence="6">
    <location>
        <begin position="224"/>
        <end position="247"/>
    </location>
</feature>
<keyword evidence="3 6" id="KW-1133">Transmembrane helix</keyword>
<comment type="subcellular location">
    <subcellularLocation>
        <location evidence="1">Membrane</location>
        <topology evidence="1">Single-pass membrane protein</topology>
    </subcellularLocation>
</comment>
<dbReference type="InterPro" id="IPR051694">
    <property type="entry name" value="Immunoregulatory_rcpt-like"/>
</dbReference>
<evidence type="ECO:0000313" key="8">
    <source>
        <dbReference type="EMBL" id="KZT35796.1"/>
    </source>
</evidence>
<protein>
    <submittedName>
        <fullName evidence="8">Uncharacterized protein</fullName>
    </submittedName>
</protein>
<evidence type="ECO:0000256" key="2">
    <source>
        <dbReference type="ARBA" id="ARBA00022692"/>
    </source>
</evidence>
<keyword evidence="2 6" id="KW-0812">Transmembrane</keyword>
<name>A0A166AXV4_9AGAM</name>
<evidence type="ECO:0000256" key="4">
    <source>
        <dbReference type="ARBA" id="ARBA00023136"/>
    </source>
</evidence>
<keyword evidence="4 6" id="KW-0472">Membrane</keyword>
<feature type="region of interest" description="Disordered" evidence="5">
    <location>
        <begin position="162"/>
        <end position="214"/>
    </location>
</feature>
<evidence type="ECO:0000256" key="1">
    <source>
        <dbReference type="ARBA" id="ARBA00004167"/>
    </source>
</evidence>
<feature type="compositionally biased region" description="Low complexity" evidence="5">
    <location>
        <begin position="165"/>
        <end position="206"/>
    </location>
</feature>
<sequence>MLPLLVSWFHLIWLLNIPPPFFIGARPTDTLCARSQLPWSFNSLDQSPCQVAANLGAICEPSGTYQVPALPPGQEYHPGDNTTCECNTVFYSVISACAACQGEPPGSWSVFVASCPFVNIGVFPKNIPSGTLIPHWAYENITNLSTETFDISLAQSLGDTPEFGSSGTVTPPTSSSTKSSSSSTVVSTPNITPTTSPIIPQTVPAPSTTPTPPPTPISTHTTNVGAIAGGTIAGVVAVLFIAILVFLRLRTLRNVAPPAAANEHVNEYGSEVKDPSMQPSPSTVLQAPSSPSIFPQSAQLQDNPAHNGSHYGYPVSQITPVSNSGYIGAGEV</sequence>
<dbReference type="STRING" id="1314776.A0A166AXV4"/>
<keyword evidence="9" id="KW-1185">Reference proteome</keyword>
<evidence type="ECO:0000313" key="9">
    <source>
        <dbReference type="Proteomes" id="UP000076798"/>
    </source>
</evidence>
<feature type="compositionally biased region" description="Polar residues" evidence="5">
    <location>
        <begin position="277"/>
        <end position="306"/>
    </location>
</feature>
<feature type="signal peptide" evidence="7">
    <location>
        <begin position="1"/>
        <end position="24"/>
    </location>
</feature>
<proteinExistence type="predicted"/>
<dbReference type="OrthoDB" id="2576311at2759"/>
<organism evidence="8 9">
    <name type="scientific">Sistotremastrum suecicum HHB10207 ss-3</name>
    <dbReference type="NCBI Taxonomy" id="1314776"/>
    <lineage>
        <taxon>Eukaryota</taxon>
        <taxon>Fungi</taxon>
        <taxon>Dikarya</taxon>
        <taxon>Basidiomycota</taxon>
        <taxon>Agaricomycotina</taxon>
        <taxon>Agaricomycetes</taxon>
        <taxon>Sistotremastrales</taxon>
        <taxon>Sistotremastraceae</taxon>
        <taxon>Sistotremastrum</taxon>
    </lineage>
</organism>
<gene>
    <name evidence="8" type="ORF">SISSUDRAFT_1064176</name>
</gene>
<dbReference type="PANTHER" id="PTHR15549">
    <property type="entry name" value="PAIRED IMMUNOGLOBULIN-LIKE TYPE 2 RECEPTOR"/>
    <property type="match status" value="1"/>
</dbReference>
<evidence type="ECO:0000256" key="7">
    <source>
        <dbReference type="SAM" id="SignalP"/>
    </source>
</evidence>
<reference evidence="8 9" key="1">
    <citation type="journal article" date="2016" name="Mol. Biol. Evol.">
        <title>Comparative Genomics of Early-Diverging Mushroom-Forming Fungi Provides Insights into the Origins of Lignocellulose Decay Capabilities.</title>
        <authorList>
            <person name="Nagy L.G."/>
            <person name="Riley R."/>
            <person name="Tritt A."/>
            <person name="Adam C."/>
            <person name="Daum C."/>
            <person name="Floudas D."/>
            <person name="Sun H."/>
            <person name="Yadav J.S."/>
            <person name="Pangilinan J."/>
            <person name="Larsson K.H."/>
            <person name="Matsuura K."/>
            <person name="Barry K."/>
            <person name="Labutti K."/>
            <person name="Kuo R."/>
            <person name="Ohm R.A."/>
            <person name="Bhattacharya S.S."/>
            <person name="Shirouzu T."/>
            <person name="Yoshinaga Y."/>
            <person name="Martin F.M."/>
            <person name="Grigoriev I.V."/>
            <person name="Hibbett D.S."/>
        </authorList>
    </citation>
    <scope>NUCLEOTIDE SEQUENCE [LARGE SCALE GENOMIC DNA]</scope>
    <source>
        <strain evidence="8 9">HHB10207 ss-3</strain>
    </source>
</reference>
<dbReference type="PANTHER" id="PTHR15549:SF26">
    <property type="entry name" value="AXIAL BUDDING PATTERN PROTEIN 2-RELATED"/>
    <property type="match status" value="1"/>
</dbReference>
<evidence type="ECO:0000256" key="6">
    <source>
        <dbReference type="SAM" id="Phobius"/>
    </source>
</evidence>
<feature type="region of interest" description="Disordered" evidence="5">
    <location>
        <begin position="268"/>
        <end position="316"/>
    </location>
</feature>